<evidence type="ECO:0000313" key="2">
    <source>
        <dbReference type="Proteomes" id="UP000245626"/>
    </source>
</evidence>
<protein>
    <submittedName>
        <fullName evidence="1">Uncharacterized protein</fullName>
    </submittedName>
</protein>
<keyword evidence="2" id="KW-1185">Reference proteome</keyword>
<dbReference type="EMBL" id="KZ819724">
    <property type="protein sequence ID" value="PWN53469.1"/>
    <property type="molecule type" value="Genomic_DNA"/>
</dbReference>
<gene>
    <name evidence="1" type="ORF">IE53DRAFT_165278</name>
</gene>
<accession>A0ACD0P692</accession>
<organism evidence="1 2">
    <name type="scientific">Violaceomyces palustris</name>
    <dbReference type="NCBI Taxonomy" id="1673888"/>
    <lineage>
        <taxon>Eukaryota</taxon>
        <taxon>Fungi</taxon>
        <taxon>Dikarya</taxon>
        <taxon>Basidiomycota</taxon>
        <taxon>Ustilaginomycotina</taxon>
        <taxon>Ustilaginomycetes</taxon>
        <taxon>Violaceomycetales</taxon>
        <taxon>Violaceomycetaceae</taxon>
        <taxon>Violaceomyces</taxon>
    </lineage>
</organism>
<proteinExistence type="predicted"/>
<name>A0ACD0P692_9BASI</name>
<dbReference type="Proteomes" id="UP000245626">
    <property type="component" value="Unassembled WGS sequence"/>
</dbReference>
<sequence length="170" mass="19211">MVRNVYFGKCPNPSTFLLPPPLSHRAMMKKAWLKFPNQSLPSLGSCHTTLPIGTRYSLSTFFFSSFFWVATTCRRPCFVFHFGSDRSASFSFSNFKFVRTCFRHGRRSARLARQILPVSPLLDFSPLVPSNKVKTLSHPLKLKGGETVVKQRSDPDSRKRPQGLEVVIGG</sequence>
<reference evidence="1 2" key="1">
    <citation type="journal article" date="2018" name="Mol. Biol. Evol.">
        <title>Broad Genomic Sampling Reveals a Smut Pathogenic Ancestry of the Fungal Clade Ustilaginomycotina.</title>
        <authorList>
            <person name="Kijpornyongpan T."/>
            <person name="Mondo S.J."/>
            <person name="Barry K."/>
            <person name="Sandor L."/>
            <person name="Lee J."/>
            <person name="Lipzen A."/>
            <person name="Pangilinan J."/>
            <person name="LaButti K."/>
            <person name="Hainaut M."/>
            <person name="Henrissat B."/>
            <person name="Grigoriev I.V."/>
            <person name="Spatafora J.W."/>
            <person name="Aime M.C."/>
        </authorList>
    </citation>
    <scope>NUCLEOTIDE SEQUENCE [LARGE SCALE GENOMIC DNA]</scope>
    <source>
        <strain evidence="1 2">SA 807</strain>
    </source>
</reference>
<evidence type="ECO:0000313" key="1">
    <source>
        <dbReference type="EMBL" id="PWN53469.1"/>
    </source>
</evidence>